<evidence type="ECO:0000313" key="3">
    <source>
        <dbReference type="EMBL" id="QUX23253.1"/>
    </source>
</evidence>
<evidence type="ECO:0000313" key="4">
    <source>
        <dbReference type="Proteomes" id="UP000676079"/>
    </source>
</evidence>
<accession>A0ABX8BNN6</accession>
<protein>
    <submittedName>
        <fullName evidence="3">Lasso peptide biosynthesis B2 protein</fullName>
    </submittedName>
</protein>
<keyword evidence="1" id="KW-1133">Transmembrane helix</keyword>
<keyword evidence="1" id="KW-0472">Membrane</keyword>
<organism evidence="3 4">
    <name type="scientific">Nocardiopsis changdeensis</name>
    <dbReference type="NCBI Taxonomy" id="2831969"/>
    <lineage>
        <taxon>Bacteria</taxon>
        <taxon>Bacillati</taxon>
        <taxon>Actinomycetota</taxon>
        <taxon>Actinomycetes</taxon>
        <taxon>Streptosporangiales</taxon>
        <taxon>Nocardiopsidaceae</taxon>
        <taxon>Nocardiopsis</taxon>
    </lineage>
</organism>
<gene>
    <name evidence="3" type="ORF">KGD84_02300</name>
</gene>
<evidence type="ECO:0000256" key="1">
    <source>
        <dbReference type="SAM" id="Phobius"/>
    </source>
</evidence>
<dbReference type="InterPro" id="IPR032708">
    <property type="entry name" value="McjB_C"/>
</dbReference>
<dbReference type="NCBIfam" id="NF033537">
    <property type="entry name" value="lasso_biosyn_B2"/>
    <property type="match status" value="1"/>
</dbReference>
<dbReference type="Pfam" id="PF13471">
    <property type="entry name" value="Transglut_core3"/>
    <property type="match status" value="1"/>
</dbReference>
<proteinExistence type="predicted"/>
<evidence type="ECO:0000259" key="2">
    <source>
        <dbReference type="Pfam" id="PF13471"/>
    </source>
</evidence>
<feature type="transmembrane region" description="Helical" evidence="1">
    <location>
        <begin position="20"/>
        <end position="44"/>
    </location>
</feature>
<reference evidence="3 4" key="1">
    <citation type="submission" date="2021-05" db="EMBL/GenBank/DDBJ databases">
        <title>Direct Submission.</title>
        <authorList>
            <person name="Li K."/>
            <person name="Gao J."/>
        </authorList>
    </citation>
    <scope>NUCLEOTIDE SEQUENCE [LARGE SCALE GENOMIC DNA]</scope>
    <source>
        <strain evidence="3 4">Mg02</strain>
    </source>
</reference>
<keyword evidence="4" id="KW-1185">Reference proteome</keyword>
<name>A0ABX8BNN6_9ACTN</name>
<dbReference type="InterPro" id="IPR053521">
    <property type="entry name" value="McjB-like"/>
</dbReference>
<dbReference type="EMBL" id="CP074133">
    <property type="protein sequence ID" value="QUX23253.1"/>
    <property type="molecule type" value="Genomic_DNA"/>
</dbReference>
<dbReference type="Proteomes" id="UP000676079">
    <property type="component" value="Chromosome"/>
</dbReference>
<dbReference type="RefSeq" id="WP_220564477.1">
    <property type="nucleotide sequence ID" value="NZ_CP074133.1"/>
</dbReference>
<feature type="domain" description="Microcin J25-processing protein McjB C-terminal" evidence="2">
    <location>
        <begin position="49"/>
        <end position="124"/>
    </location>
</feature>
<keyword evidence="1" id="KW-0812">Transmembrane</keyword>
<sequence>MALPQPPPVRCGPLRSVAGFIGFTIAVTLSALPIGHTVRVVGWLHRLVRRPARSEEALVAVVAARRAGAWFPGRAACLENSLAAVFTAALLGCRVDWCVGARMMPYAAHAWIEAAGRPVGEPAAPDRPHLLIMRV</sequence>